<organism evidence="1">
    <name type="scientific">human gut metagenome</name>
    <dbReference type="NCBI Taxonomy" id="408170"/>
    <lineage>
        <taxon>unclassified sequences</taxon>
        <taxon>metagenomes</taxon>
        <taxon>organismal metagenomes</taxon>
    </lineage>
</organism>
<sequence length="27" mass="3183">SGYCKFEVNFIDQPDLVDYLNVKNECE</sequence>
<dbReference type="AlphaFoldDB" id="K1S7G2"/>
<proteinExistence type="predicted"/>
<comment type="caution">
    <text evidence="1">The sequence shown here is derived from an EMBL/GenBank/DDBJ whole genome shotgun (WGS) entry which is preliminary data.</text>
</comment>
<evidence type="ECO:0000313" key="1">
    <source>
        <dbReference type="EMBL" id="EKC49665.1"/>
    </source>
</evidence>
<accession>K1S7G2</accession>
<protein>
    <submittedName>
        <fullName evidence="1">Uncharacterized protein</fullName>
    </submittedName>
</protein>
<dbReference type="EMBL" id="AJWZ01010015">
    <property type="protein sequence ID" value="EKC49665.1"/>
    <property type="molecule type" value="Genomic_DNA"/>
</dbReference>
<feature type="non-terminal residue" evidence="1">
    <location>
        <position position="1"/>
    </location>
</feature>
<name>K1S7G2_9ZZZZ</name>
<gene>
    <name evidence="1" type="ORF">OBE_14517</name>
</gene>
<reference evidence="1" key="1">
    <citation type="journal article" date="2013" name="Environ. Microbiol.">
        <title>Microbiota from the distal guts of lean and obese adolescents exhibit partial functional redundancy besides clear differences in community structure.</title>
        <authorList>
            <person name="Ferrer M."/>
            <person name="Ruiz A."/>
            <person name="Lanza F."/>
            <person name="Haange S.B."/>
            <person name="Oberbach A."/>
            <person name="Till H."/>
            <person name="Bargiela R."/>
            <person name="Campoy C."/>
            <person name="Segura M.T."/>
            <person name="Richter M."/>
            <person name="von Bergen M."/>
            <person name="Seifert J."/>
            <person name="Suarez A."/>
        </authorList>
    </citation>
    <scope>NUCLEOTIDE SEQUENCE</scope>
</reference>